<keyword evidence="2" id="KW-0326">Glycosidase</keyword>
<feature type="binding site" evidence="1">
    <location>
        <position position="59"/>
    </location>
    <ligand>
        <name>Mg(2+)</name>
        <dbReference type="ChEBI" id="CHEBI:18420"/>
        <label>1</label>
    </ligand>
</feature>
<dbReference type="RefSeq" id="WP_264073270.1">
    <property type="nucleotide sequence ID" value="NZ_CP076676.1"/>
</dbReference>
<keyword evidence="2" id="KW-0378">Hydrolase</keyword>
<dbReference type="NCBIfam" id="TIGR02662">
    <property type="entry name" value="dinitro_DRAG"/>
    <property type="match status" value="1"/>
</dbReference>
<dbReference type="InterPro" id="IPR036705">
    <property type="entry name" value="Ribosyl_crysJ1_sf"/>
</dbReference>
<dbReference type="Pfam" id="PF03747">
    <property type="entry name" value="ADP_ribosyl_GH"/>
    <property type="match status" value="1"/>
</dbReference>
<sequence length="296" mass="31428">MTSPSLQDRALAAYLGFAIGDALGATVEFMTKSEIAARYGVHKDIIGGGWLRLKPGQVTDDTEMALALGRSLIRCGGLELSDLCDEFAAWLKTGPVDVGSTCRRGIRRYITTGEMQGAYFEGDAGNGAAMRILPLGLATYGRPEQAEAWTIAQAHITHHHPLSDAAALALVKMLQVLLAGQGQTAARVIADDLVHAHRIFGFTPYRGPATAYVVDTLRTVLHYYFATGSFADCLIATVNQGDDADTTGALAGMLAGATYGLAAIPKRWLDRLDRETVTAIRGQVPKLLELAAAAPG</sequence>
<feature type="binding site" evidence="1">
    <location>
        <position position="243"/>
    </location>
    <ligand>
        <name>Mg(2+)</name>
        <dbReference type="ChEBI" id="CHEBI:18420"/>
        <label>1</label>
    </ligand>
</feature>
<keyword evidence="1" id="KW-0479">Metal-binding</keyword>
<evidence type="ECO:0000256" key="1">
    <source>
        <dbReference type="PIRSR" id="PIRSR605502-1"/>
    </source>
</evidence>
<feature type="binding site" evidence="1">
    <location>
        <position position="60"/>
    </location>
    <ligand>
        <name>Mg(2+)</name>
        <dbReference type="ChEBI" id="CHEBI:18420"/>
        <label>1</label>
    </ligand>
</feature>
<gene>
    <name evidence="2" type="primary">draG</name>
    <name evidence="2" type="ORF">KQX62_12080</name>
</gene>
<accession>A0AAX3DRI2</accession>
<dbReference type="GO" id="GO:0046872">
    <property type="term" value="F:metal ion binding"/>
    <property type="evidence" value="ECO:0007669"/>
    <property type="project" value="UniProtKB-KW"/>
</dbReference>
<dbReference type="SUPFAM" id="SSF101478">
    <property type="entry name" value="ADP-ribosylglycohydrolase"/>
    <property type="match status" value="1"/>
</dbReference>
<dbReference type="GO" id="GO:0047407">
    <property type="term" value="F:ADP-ribosyl-[dinitrogen reductase] hydrolase activity"/>
    <property type="evidence" value="ECO:0007669"/>
    <property type="project" value="UniProtKB-EC"/>
</dbReference>
<dbReference type="InterPro" id="IPR050792">
    <property type="entry name" value="ADP-ribosylglycohydrolase"/>
</dbReference>
<feature type="binding site" evidence="1">
    <location>
        <position position="246"/>
    </location>
    <ligand>
        <name>Mg(2+)</name>
        <dbReference type="ChEBI" id="CHEBI:18420"/>
        <label>1</label>
    </ligand>
</feature>
<proteinExistence type="predicted"/>
<protein>
    <submittedName>
        <fullName evidence="2">ADP-ribosyl-[dinitrogen reductase] hydrolase</fullName>
        <ecNumber evidence="2">3.2.2.24</ecNumber>
    </submittedName>
</protein>
<feature type="binding site" evidence="1">
    <location>
        <position position="61"/>
    </location>
    <ligand>
        <name>Mg(2+)</name>
        <dbReference type="ChEBI" id="CHEBI:18420"/>
        <label>1</label>
    </ligand>
</feature>
<dbReference type="EMBL" id="CP076676">
    <property type="protein sequence ID" value="UYO37497.1"/>
    <property type="molecule type" value="Genomic_DNA"/>
</dbReference>
<dbReference type="Gene3D" id="1.10.4080.10">
    <property type="entry name" value="ADP-ribosylation/Crystallin J1"/>
    <property type="match status" value="1"/>
</dbReference>
<reference evidence="2" key="1">
    <citation type="journal article" date="2022" name="Biol. Control">
        <title>In silico genomic analysis of Rhodopseudomonas palustris strains revealed potential biocontrol agents and crop yield enhancers.</title>
        <authorList>
            <person name="Surachat K."/>
            <person name="Kantachote D."/>
            <person name="Deachamag P."/>
            <person name="Wonglapsuwan M."/>
        </authorList>
    </citation>
    <scope>NUCLEOTIDE SEQUENCE</scope>
    <source>
        <strain evidence="2">TLS06</strain>
    </source>
</reference>
<dbReference type="Proteomes" id="UP001163166">
    <property type="component" value="Chromosome"/>
</dbReference>
<feature type="binding site" evidence="1">
    <location>
        <position position="245"/>
    </location>
    <ligand>
        <name>Mg(2+)</name>
        <dbReference type="ChEBI" id="CHEBI:18420"/>
        <label>1</label>
    </ligand>
</feature>
<dbReference type="PANTHER" id="PTHR16222:SF12">
    <property type="entry name" value="ADP-RIBOSYLGLYCOHYDROLASE-RELATED"/>
    <property type="match status" value="1"/>
</dbReference>
<keyword evidence="1" id="KW-0460">Magnesium</keyword>
<name>A0AAX3DRI2_RHOPL</name>
<evidence type="ECO:0000313" key="2">
    <source>
        <dbReference type="EMBL" id="UYO37497.1"/>
    </source>
</evidence>
<comment type="cofactor">
    <cofactor evidence="1">
        <name>Mg(2+)</name>
        <dbReference type="ChEBI" id="CHEBI:18420"/>
    </cofactor>
    <text evidence="1">Binds 2 magnesium ions per subunit.</text>
</comment>
<dbReference type="InterPro" id="IPR013479">
    <property type="entry name" value="ADP-ribosyl_diN_reduct_hydro"/>
</dbReference>
<organism evidence="2 3">
    <name type="scientific">Rhodopseudomonas palustris</name>
    <dbReference type="NCBI Taxonomy" id="1076"/>
    <lineage>
        <taxon>Bacteria</taxon>
        <taxon>Pseudomonadati</taxon>
        <taxon>Pseudomonadota</taxon>
        <taxon>Alphaproteobacteria</taxon>
        <taxon>Hyphomicrobiales</taxon>
        <taxon>Nitrobacteraceae</taxon>
        <taxon>Rhodopseudomonas</taxon>
    </lineage>
</organism>
<dbReference type="EC" id="3.2.2.24" evidence="2"/>
<dbReference type="InterPro" id="IPR005502">
    <property type="entry name" value="Ribosyl_crysJ1"/>
</dbReference>
<dbReference type="AlphaFoldDB" id="A0AAX3DRI2"/>
<dbReference type="PANTHER" id="PTHR16222">
    <property type="entry name" value="ADP-RIBOSYLGLYCOHYDROLASE"/>
    <property type="match status" value="1"/>
</dbReference>
<evidence type="ECO:0000313" key="3">
    <source>
        <dbReference type="Proteomes" id="UP001163166"/>
    </source>
</evidence>